<feature type="transmembrane region" description="Helical" evidence="6">
    <location>
        <begin position="26"/>
        <end position="48"/>
    </location>
</feature>
<dbReference type="PROSITE" id="PS50885">
    <property type="entry name" value="HAMP"/>
    <property type="match status" value="1"/>
</dbReference>
<dbReference type="SMART" id="SM00283">
    <property type="entry name" value="MA"/>
    <property type="match status" value="1"/>
</dbReference>
<dbReference type="PANTHER" id="PTHR32089:SF112">
    <property type="entry name" value="LYSOZYME-LIKE PROTEIN-RELATED"/>
    <property type="match status" value="1"/>
</dbReference>
<evidence type="ECO:0000313" key="10">
    <source>
        <dbReference type="EMBL" id="TQV83360.1"/>
    </source>
</evidence>
<evidence type="ECO:0000256" key="2">
    <source>
        <dbReference type="ARBA" id="ARBA00022519"/>
    </source>
</evidence>
<sequence>MTELNDAKSLEGSDQPMSFLTVSRKLFSGLAGLIALGFIAGGVGLFYIGSIEDTLNGITDVAAPTVETSDDLIANIWESNKIAEEIIADEELSDVASLAEEFAQMAVEFSATFEELKGLVTDEALLVELDEVLKEHDEFMQHGNEMIQFHTAELEEEIKSDQLLDAFDIAGSELVIMLDEFAVENEEEMAKAEDEGDRLEATGTASAADVNAVLGNLFENEYPAVEAALKLQRLVIEMESLARKYMAIEDPTKLQNLLDSFSETAGKATPHFEVLERLAESEEDKADAETLIKAFNVWVSTAKEPEQLFDTHRDMLEAEFKADEATELMESDADRVASALDIVAEAADAISDSADETAAAVVSTAQTVVIGVLLLLLAVSVSLMFVIKNTVVGPINRMTGTMQRLASGDMDAEVPALDKQDEIGAMAKAVQVFKENGIETERLRKEQAVAEKRAEEEKRQATLKMADDLESSVKSVVDGVGGAATEMKVTAQSLSAASEQTTSRAGTVATASEEATVTAQTVASAAEELSKSIQEISRQVGDAKSVASTGRGQAESTNVTVKGLAEGAQKIGDVVSLINDIAEQTNLLALNATIEAARAGEAGKGFAVVASEVKSLANQTAKATEEISQQIGTMQESTQKTVTEIEAVVEAMARISEMTTEVASSVDEQNAATHEIAQNIQRTATGTQDVSTNIVEVNAAAQQSSDAANKVVDVVGQLTTQSDTLRSELEKFLATLRAA</sequence>
<dbReference type="InterPro" id="IPR000727">
    <property type="entry name" value="T_SNARE_dom"/>
</dbReference>
<feature type="domain" description="Methyl-accepting transducer" evidence="7">
    <location>
        <begin position="483"/>
        <end position="719"/>
    </location>
</feature>
<dbReference type="Proteomes" id="UP000315252">
    <property type="component" value="Unassembled WGS sequence"/>
</dbReference>
<keyword evidence="6" id="KW-0812">Transmembrane</keyword>
<evidence type="ECO:0000256" key="3">
    <source>
        <dbReference type="ARBA" id="ARBA00023224"/>
    </source>
</evidence>
<keyword evidence="3 5" id="KW-0807">Transducer</keyword>
<comment type="similarity">
    <text evidence="4">Belongs to the methyl-accepting chemotaxis (MCP) protein family.</text>
</comment>
<comment type="caution">
    <text evidence="10">The sequence shown here is derived from an EMBL/GenBank/DDBJ whole genome shotgun (WGS) entry which is preliminary data.</text>
</comment>
<evidence type="ECO:0000256" key="4">
    <source>
        <dbReference type="ARBA" id="ARBA00029447"/>
    </source>
</evidence>
<dbReference type="PROSITE" id="PS50111">
    <property type="entry name" value="CHEMOTAXIS_TRANSDUC_2"/>
    <property type="match status" value="1"/>
</dbReference>
<protein>
    <submittedName>
        <fullName evidence="10">HAMP domain-containing protein</fullName>
    </submittedName>
</protein>
<comment type="subcellular location">
    <subcellularLocation>
        <location evidence="1">Cell inner membrane</location>
        <topology evidence="1">Multi-pass membrane protein</topology>
    </subcellularLocation>
</comment>
<evidence type="ECO:0000259" key="7">
    <source>
        <dbReference type="PROSITE" id="PS50111"/>
    </source>
</evidence>
<evidence type="ECO:0000259" key="8">
    <source>
        <dbReference type="PROSITE" id="PS50192"/>
    </source>
</evidence>
<proteinExistence type="inferred from homology"/>
<keyword evidence="2" id="KW-0997">Cell inner membrane</keyword>
<dbReference type="InterPro" id="IPR004089">
    <property type="entry name" value="MCPsignal_dom"/>
</dbReference>
<dbReference type="InterPro" id="IPR003660">
    <property type="entry name" value="HAMP_dom"/>
</dbReference>
<dbReference type="OrthoDB" id="2489132at2"/>
<dbReference type="Pfam" id="PF00015">
    <property type="entry name" value="MCPsignal"/>
    <property type="match status" value="1"/>
</dbReference>
<organism evidence="10 11">
    <name type="scientific">Denitrobaculum tricleocarpae</name>
    <dbReference type="NCBI Taxonomy" id="2591009"/>
    <lineage>
        <taxon>Bacteria</taxon>
        <taxon>Pseudomonadati</taxon>
        <taxon>Pseudomonadota</taxon>
        <taxon>Alphaproteobacteria</taxon>
        <taxon>Rhodospirillales</taxon>
        <taxon>Rhodospirillaceae</taxon>
        <taxon>Denitrobaculum</taxon>
    </lineage>
</organism>
<dbReference type="Pfam" id="PF00672">
    <property type="entry name" value="HAMP"/>
    <property type="match status" value="1"/>
</dbReference>
<gene>
    <name evidence="10" type="ORF">FKG95_01810</name>
</gene>
<evidence type="ECO:0000259" key="9">
    <source>
        <dbReference type="PROSITE" id="PS50885"/>
    </source>
</evidence>
<evidence type="ECO:0000256" key="1">
    <source>
        <dbReference type="ARBA" id="ARBA00004429"/>
    </source>
</evidence>
<dbReference type="SUPFAM" id="SSF58104">
    <property type="entry name" value="Methyl-accepting chemotaxis protein (MCP) signaling domain"/>
    <property type="match status" value="1"/>
</dbReference>
<evidence type="ECO:0000313" key="11">
    <source>
        <dbReference type="Proteomes" id="UP000315252"/>
    </source>
</evidence>
<keyword evidence="2" id="KW-1003">Cell membrane</keyword>
<dbReference type="SMART" id="SM00304">
    <property type="entry name" value="HAMP"/>
    <property type="match status" value="1"/>
</dbReference>
<dbReference type="RefSeq" id="WP_142894580.1">
    <property type="nucleotide sequence ID" value="NZ_ML660052.1"/>
</dbReference>
<dbReference type="InterPro" id="IPR024478">
    <property type="entry name" value="HlyB_4HB_MCP"/>
</dbReference>
<dbReference type="PANTHER" id="PTHR32089">
    <property type="entry name" value="METHYL-ACCEPTING CHEMOTAXIS PROTEIN MCPB"/>
    <property type="match status" value="1"/>
</dbReference>
<feature type="transmembrane region" description="Helical" evidence="6">
    <location>
        <begin position="368"/>
        <end position="387"/>
    </location>
</feature>
<dbReference type="Gene3D" id="1.10.287.950">
    <property type="entry name" value="Methyl-accepting chemotaxis protein"/>
    <property type="match status" value="1"/>
</dbReference>
<dbReference type="EMBL" id="VHSH01000001">
    <property type="protein sequence ID" value="TQV83360.1"/>
    <property type="molecule type" value="Genomic_DNA"/>
</dbReference>
<dbReference type="Pfam" id="PF12729">
    <property type="entry name" value="4HB_MCP_1"/>
    <property type="match status" value="1"/>
</dbReference>
<dbReference type="GO" id="GO:0005886">
    <property type="term" value="C:plasma membrane"/>
    <property type="evidence" value="ECO:0007669"/>
    <property type="project" value="UniProtKB-SubCell"/>
</dbReference>
<dbReference type="AlphaFoldDB" id="A0A545U1K5"/>
<name>A0A545U1K5_9PROT</name>
<keyword evidence="11" id="KW-1185">Reference proteome</keyword>
<keyword evidence="6" id="KW-0472">Membrane</keyword>
<accession>A0A545U1K5</accession>
<dbReference type="PROSITE" id="PS50192">
    <property type="entry name" value="T_SNARE"/>
    <property type="match status" value="1"/>
</dbReference>
<dbReference type="GO" id="GO:0007165">
    <property type="term" value="P:signal transduction"/>
    <property type="evidence" value="ECO:0007669"/>
    <property type="project" value="UniProtKB-KW"/>
</dbReference>
<feature type="domain" description="HAMP" evidence="9">
    <location>
        <begin position="389"/>
        <end position="442"/>
    </location>
</feature>
<feature type="domain" description="T-SNARE coiled-coil homology" evidence="8">
    <location>
        <begin position="635"/>
        <end position="697"/>
    </location>
</feature>
<evidence type="ECO:0000256" key="5">
    <source>
        <dbReference type="PROSITE-ProRule" id="PRU00284"/>
    </source>
</evidence>
<evidence type="ECO:0000256" key="6">
    <source>
        <dbReference type="SAM" id="Phobius"/>
    </source>
</evidence>
<keyword evidence="6" id="KW-1133">Transmembrane helix</keyword>
<dbReference type="Gene3D" id="6.10.340.10">
    <property type="match status" value="1"/>
</dbReference>
<reference evidence="10 11" key="1">
    <citation type="submission" date="2019-06" db="EMBL/GenBank/DDBJ databases">
        <title>Whole genome sequence for Rhodospirillaceae sp. R148.</title>
        <authorList>
            <person name="Wang G."/>
        </authorList>
    </citation>
    <scope>NUCLEOTIDE SEQUENCE [LARGE SCALE GENOMIC DNA]</scope>
    <source>
        <strain evidence="10 11">R148</strain>
    </source>
</reference>
<dbReference type="CDD" id="cd06225">
    <property type="entry name" value="HAMP"/>
    <property type="match status" value="1"/>
</dbReference>